<sequence>MSEEAWHEARLIPTSGINGAQEQEKRATSALLAVMGAVPEFSKALLSPLGAPARVPATYIEVPFDLSGKKVIPDGLIRVTRGSKTWTALVEVKTGKNELQTEQLDNYLDVARGEGFDALITISNEVPSLPGVHPTPVDKRKLRKVQIFHWSWSYVLSTAIVQKEHRGISDPDQAWILGELIRYLEHDRSGALEFDDMGPNWVSIRDAVAAGTLRANDKVAPEVIARFDALLQYLALRLGRRLGIDVSQVVDRKSTTNPTAYLADRMNDLAANGTLTGSLRIPNAVGHLVVTADLRANLITSHVELDAPKEGRQTTRVNWLLRQLRDAPDSARVESFAVRSRTGNAELLSVAREDPKLLAPDPSKELRSFRVAMDSKAGAKRGSGQGSFIDSVVKSVDQFYGEVMQNLKAWTPTAPKMRPEVPAADDGLRSVSLSSQDGPASSAP</sequence>
<dbReference type="EMBL" id="JACTVM010000001">
    <property type="protein sequence ID" value="MBC9225674.1"/>
    <property type="molecule type" value="Genomic_DNA"/>
</dbReference>
<accession>A0A8I0ETC1</accession>
<evidence type="ECO:0000256" key="1">
    <source>
        <dbReference type="SAM" id="MobiDB-lite"/>
    </source>
</evidence>
<feature type="region of interest" description="Disordered" evidence="1">
    <location>
        <begin position="412"/>
        <end position="444"/>
    </location>
</feature>
<gene>
    <name evidence="2" type="ORF">IBG24_05025</name>
</gene>
<dbReference type="AlphaFoldDB" id="A0A8I0ETC1"/>
<dbReference type="RefSeq" id="WP_187768788.1">
    <property type="nucleotide sequence ID" value="NZ_JACTVM010000001.1"/>
</dbReference>
<reference evidence="2" key="1">
    <citation type="submission" date="2020-09" db="EMBL/GenBank/DDBJ databases">
        <title>Novel species in genus Aeromicrobium.</title>
        <authorList>
            <person name="Zhang G."/>
        </authorList>
    </citation>
    <scope>NUCLEOTIDE SEQUENCE</scope>
    <source>
        <strain evidence="2">Zg-636</strain>
    </source>
</reference>
<proteinExistence type="predicted"/>
<evidence type="ECO:0000313" key="3">
    <source>
        <dbReference type="Proteomes" id="UP000620591"/>
    </source>
</evidence>
<evidence type="ECO:0000313" key="2">
    <source>
        <dbReference type="EMBL" id="MBC9225674.1"/>
    </source>
</evidence>
<name>A0A8I0ETC1_9ACTN</name>
<dbReference type="Proteomes" id="UP000620591">
    <property type="component" value="Unassembled WGS sequence"/>
</dbReference>
<comment type="caution">
    <text evidence="2">The sequence shown here is derived from an EMBL/GenBank/DDBJ whole genome shotgun (WGS) entry which is preliminary data.</text>
</comment>
<protein>
    <submittedName>
        <fullName evidence="2">Stress response protein</fullName>
    </submittedName>
</protein>
<feature type="compositionally biased region" description="Polar residues" evidence="1">
    <location>
        <begin position="431"/>
        <end position="444"/>
    </location>
</feature>
<organism evidence="2 3">
    <name type="scientific">Aeromicrobium senzhongii</name>
    <dbReference type="NCBI Taxonomy" id="2663859"/>
    <lineage>
        <taxon>Bacteria</taxon>
        <taxon>Bacillati</taxon>
        <taxon>Actinomycetota</taxon>
        <taxon>Actinomycetes</taxon>
        <taxon>Propionibacteriales</taxon>
        <taxon>Nocardioidaceae</taxon>
        <taxon>Aeromicrobium</taxon>
    </lineage>
</organism>